<proteinExistence type="predicted"/>
<evidence type="ECO:0000259" key="1">
    <source>
        <dbReference type="Pfam" id="PF09331"/>
    </source>
</evidence>
<dbReference type="GeneID" id="111024651"/>
<dbReference type="KEGG" id="mcha:111024651"/>
<dbReference type="AlphaFoldDB" id="A0A6J1DV44"/>
<accession>A0A6J1DV44</accession>
<keyword evidence="2" id="KW-1185">Reference proteome</keyword>
<evidence type="ECO:0000313" key="3">
    <source>
        <dbReference type="RefSeq" id="XP_022158083.1"/>
    </source>
</evidence>
<dbReference type="InterPro" id="IPR015410">
    <property type="entry name" value="DUF1985"/>
</dbReference>
<gene>
    <name evidence="3" type="primary">LOC111024651</name>
</gene>
<dbReference type="PANTHER" id="PTHR48449:SF1">
    <property type="entry name" value="DUF1985 DOMAIN-CONTAINING PROTEIN"/>
    <property type="match status" value="1"/>
</dbReference>
<organism evidence="2 3">
    <name type="scientific">Momordica charantia</name>
    <name type="common">Bitter gourd</name>
    <name type="synonym">Balsam pear</name>
    <dbReference type="NCBI Taxonomy" id="3673"/>
    <lineage>
        <taxon>Eukaryota</taxon>
        <taxon>Viridiplantae</taxon>
        <taxon>Streptophyta</taxon>
        <taxon>Embryophyta</taxon>
        <taxon>Tracheophyta</taxon>
        <taxon>Spermatophyta</taxon>
        <taxon>Magnoliopsida</taxon>
        <taxon>eudicotyledons</taxon>
        <taxon>Gunneridae</taxon>
        <taxon>Pentapetalae</taxon>
        <taxon>rosids</taxon>
        <taxon>fabids</taxon>
        <taxon>Cucurbitales</taxon>
        <taxon>Cucurbitaceae</taxon>
        <taxon>Momordiceae</taxon>
        <taxon>Momordica</taxon>
    </lineage>
</organism>
<name>A0A6J1DV44_MOMCH</name>
<feature type="domain" description="DUF1985" evidence="1">
    <location>
        <begin position="66"/>
        <end position="186"/>
    </location>
</feature>
<protein>
    <submittedName>
        <fullName evidence="3">Uncharacterized protein LOC111024651</fullName>
    </submittedName>
</protein>
<sequence>MELRPKIDPAIYASANVSCLSHLAKTVTAIKGKLAPRQLAMFRKTIFSHLLDVDLVFNGPLVHNILLREVEDSTTDSISFNLFGRKVSFGRREFDLISGLKYDGSLVRKDTHVHRLRALYFNDRSDLVLSDLEDLYEAAQFQDDFDAVKVSIVYMVEMVLLGRERTVKFDQTLLGIVDDWEVCCNYD</sequence>
<evidence type="ECO:0000313" key="2">
    <source>
        <dbReference type="Proteomes" id="UP000504603"/>
    </source>
</evidence>
<dbReference type="Pfam" id="PF09331">
    <property type="entry name" value="DUF1985"/>
    <property type="match status" value="1"/>
</dbReference>
<dbReference type="PANTHER" id="PTHR48449">
    <property type="entry name" value="DUF1985 DOMAIN-CONTAINING PROTEIN"/>
    <property type="match status" value="1"/>
</dbReference>
<dbReference type="RefSeq" id="XP_022158083.1">
    <property type="nucleotide sequence ID" value="XM_022302391.1"/>
</dbReference>
<dbReference type="OrthoDB" id="1217181at2759"/>
<reference evidence="3" key="1">
    <citation type="submission" date="2025-08" db="UniProtKB">
        <authorList>
            <consortium name="RefSeq"/>
        </authorList>
    </citation>
    <scope>IDENTIFICATION</scope>
    <source>
        <strain evidence="3">OHB3-1</strain>
    </source>
</reference>
<dbReference type="Proteomes" id="UP000504603">
    <property type="component" value="Unplaced"/>
</dbReference>